<evidence type="ECO:0000313" key="1">
    <source>
        <dbReference type="EMBL" id="SAL26618.1"/>
    </source>
</evidence>
<accession>A0A158G3A3</accession>
<gene>
    <name evidence="1" type="ORF">AWB68_01235</name>
</gene>
<dbReference type="Proteomes" id="UP000054770">
    <property type="component" value="Unassembled WGS sequence"/>
</dbReference>
<reference evidence="1" key="1">
    <citation type="submission" date="2016-01" db="EMBL/GenBank/DDBJ databases">
        <authorList>
            <person name="Peeters C."/>
        </authorList>
    </citation>
    <scope>NUCLEOTIDE SEQUENCE [LARGE SCALE GENOMIC DNA]</scope>
    <source>
        <strain evidence="1">LMG 22940</strain>
    </source>
</reference>
<sequence>MHTYKHEHENDPRVFFALDSAFSPVDNVLPCKAN</sequence>
<keyword evidence="2" id="KW-1185">Reference proteome</keyword>
<dbReference type="AlphaFoldDB" id="A0A158G3A3"/>
<dbReference type="EMBL" id="FCON02000009">
    <property type="protein sequence ID" value="SAL26618.1"/>
    <property type="molecule type" value="Genomic_DNA"/>
</dbReference>
<organism evidence="1 2">
    <name type="scientific">Caballeronia choica</name>
    <dbReference type="NCBI Taxonomy" id="326476"/>
    <lineage>
        <taxon>Bacteria</taxon>
        <taxon>Pseudomonadati</taxon>
        <taxon>Pseudomonadota</taxon>
        <taxon>Betaproteobacteria</taxon>
        <taxon>Burkholderiales</taxon>
        <taxon>Burkholderiaceae</taxon>
        <taxon>Caballeronia</taxon>
    </lineage>
</organism>
<protein>
    <submittedName>
        <fullName evidence="1">Uncharacterized protein</fullName>
    </submittedName>
</protein>
<proteinExistence type="predicted"/>
<evidence type="ECO:0000313" key="2">
    <source>
        <dbReference type="Proteomes" id="UP000054770"/>
    </source>
</evidence>
<comment type="caution">
    <text evidence="1">The sequence shown here is derived from an EMBL/GenBank/DDBJ whole genome shotgun (WGS) entry which is preliminary data.</text>
</comment>
<name>A0A158G3A3_9BURK</name>